<dbReference type="EMBL" id="SNRW01017215">
    <property type="protein sequence ID" value="KAA6368574.1"/>
    <property type="molecule type" value="Genomic_DNA"/>
</dbReference>
<sequence length="94" mass="10505">MVIRKSYRNEQSQILKQGTGISYGTSGSSYILSALTQRASSNIASSHYYMKFYVMTFSPATLKQVLDLTSKQIDFNPFSDLIVDATDNGTKTEF</sequence>
<organism evidence="1 2">
    <name type="scientific">Streblomastix strix</name>
    <dbReference type="NCBI Taxonomy" id="222440"/>
    <lineage>
        <taxon>Eukaryota</taxon>
        <taxon>Metamonada</taxon>
        <taxon>Preaxostyla</taxon>
        <taxon>Oxymonadida</taxon>
        <taxon>Streblomastigidae</taxon>
        <taxon>Streblomastix</taxon>
    </lineage>
</organism>
<accession>A0A5J4UEE1</accession>
<reference evidence="1 2" key="1">
    <citation type="submission" date="2019-03" db="EMBL/GenBank/DDBJ databases">
        <title>Single cell metagenomics reveals metabolic interactions within the superorganism composed of flagellate Streblomastix strix and complex community of Bacteroidetes bacteria on its surface.</title>
        <authorList>
            <person name="Treitli S.C."/>
            <person name="Kolisko M."/>
            <person name="Husnik F."/>
            <person name="Keeling P."/>
            <person name="Hampl V."/>
        </authorList>
    </citation>
    <scope>NUCLEOTIDE SEQUENCE [LARGE SCALE GENOMIC DNA]</scope>
    <source>
        <strain evidence="1">ST1C</strain>
    </source>
</reference>
<evidence type="ECO:0000313" key="2">
    <source>
        <dbReference type="Proteomes" id="UP000324800"/>
    </source>
</evidence>
<dbReference type="Proteomes" id="UP000324800">
    <property type="component" value="Unassembled WGS sequence"/>
</dbReference>
<protein>
    <submittedName>
        <fullName evidence="1">Uncharacterized protein</fullName>
    </submittedName>
</protein>
<comment type="caution">
    <text evidence="1">The sequence shown here is derived from an EMBL/GenBank/DDBJ whole genome shotgun (WGS) entry which is preliminary data.</text>
</comment>
<name>A0A5J4UEE1_9EUKA</name>
<dbReference type="AlphaFoldDB" id="A0A5J4UEE1"/>
<gene>
    <name evidence="1" type="ORF">EZS28_035900</name>
</gene>
<evidence type="ECO:0000313" key="1">
    <source>
        <dbReference type="EMBL" id="KAA6368574.1"/>
    </source>
</evidence>
<proteinExistence type="predicted"/>